<dbReference type="PANTHER" id="PTHR16528">
    <property type="entry name" value="GOLGI-ASSOCIATED PDZ AND COILED-COIL MOTIF-CONTAINING"/>
    <property type="match status" value="1"/>
</dbReference>
<evidence type="ECO:0000256" key="14">
    <source>
        <dbReference type="ARBA" id="ARBA00072943"/>
    </source>
</evidence>
<dbReference type="EMBL" id="UYRT01078510">
    <property type="protein sequence ID" value="VDN18682.1"/>
    <property type="molecule type" value="Genomic_DNA"/>
</dbReference>
<dbReference type="InterPro" id="IPR001478">
    <property type="entry name" value="PDZ"/>
</dbReference>
<dbReference type="GO" id="GO:0030140">
    <property type="term" value="C:trans-Golgi network transport vesicle"/>
    <property type="evidence" value="ECO:0007669"/>
    <property type="project" value="TreeGrafter"/>
</dbReference>
<organism evidence="21">
    <name type="scientific">Gongylonema pulchrum</name>
    <dbReference type="NCBI Taxonomy" id="637853"/>
    <lineage>
        <taxon>Eukaryota</taxon>
        <taxon>Metazoa</taxon>
        <taxon>Ecdysozoa</taxon>
        <taxon>Nematoda</taxon>
        <taxon>Chromadorea</taxon>
        <taxon>Rhabditida</taxon>
        <taxon>Spirurina</taxon>
        <taxon>Spiruromorpha</taxon>
        <taxon>Spiruroidea</taxon>
        <taxon>Gongylonematidae</taxon>
        <taxon>Gongylonema</taxon>
    </lineage>
</organism>
<dbReference type="GO" id="GO:2000009">
    <property type="term" value="P:negative regulation of protein localization to cell surface"/>
    <property type="evidence" value="ECO:0007669"/>
    <property type="project" value="TreeGrafter"/>
</dbReference>
<dbReference type="WBParaSite" id="GPUH_0001137901-mRNA-1">
    <property type="protein sequence ID" value="GPUH_0001137901-mRNA-1"/>
    <property type="gene ID" value="GPUH_0001137901"/>
</dbReference>
<evidence type="ECO:0000256" key="7">
    <source>
        <dbReference type="ARBA" id="ARBA00022927"/>
    </source>
</evidence>
<proteinExistence type="predicted"/>
<evidence type="ECO:0000256" key="13">
    <source>
        <dbReference type="ARBA" id="ARBA00034105"/>
    </source>
</evidence>
<reference evidence="21" key="1">
    <citation type="submission" date="2016-06" db="UniProtKB">
        <authorList>
            <consortium name="WormBaseParasite"/>
        </authorList>
    </citation>
    <scope>IDENTIFICATION</scope>
</reference>
<dbReference type="SMART" id="SM00228">
    <property type="entry name" value="PDZ"/>
    <property type="match status" value="1"/>
</dbReference>
<evidence type="ECO:0000256" key="10">
    <source>
        <dbReference type="ARBA" id="ARBA00023054"/>
    </source>
</evidence>
<dbReference type="GO" id="GO:0044325">
    <property type="term" value="F:transmembrane transporter binding"/>
    <property type="evidence" value="ECO:0007669"/>
    <property type="project" value="TreeGrafter"/>
</dbReference>
<evidence type="ECO:0000256" key="6">
    <source>
        <dbReference type="ARBA" id="ARBA00022490"/>
    </source>
</evidence>
<reference evidence="19 20" key="2">
    <citation type="submission" date="2018-11" db="EMBL/GenBank/DDBJ databases">
        <authorList>
            <consortium name="Pathogen Informatics"/>
        </authorList>
    </citation>
    <scope>NUCLEOTIDE SEQUENCE [LARGE SCALE GENOMIC DNA]</scope>
</reference>
<dbReference type="AlphaFoldDB" id="A0A183DRM5"/>
<evidence type="ECO:0000313" key="19">
    <source>
        <dbReference type="EMBL" id="VDN18682.1"/>
    </source>
</evidence>
<dbReference type="InterPro" id="IPR038879">
    <property type="entry name" value="GOPC"/>
</dbReference>
<dbReference type="InterPro" id="IPR036034">
    <property type="entry name" value="PDZ_sf"/>
</dbReference>
<dbReference type="GO" id="GO:0000139">
    <property type="term" value="C:Golgi membrane"/>
    <property type="evidence" value="ECO:0007669"/>
    <property type="project" value="UniProtKB-SubCell"/>
</dbReference>
<evidence type="ECO:0000256" key="8">
    <source>
        <dbReference type="ARBA" id="ARBA00023018"/>
    </source>
</evidence>
<dbReference type="Pfam" id="PF00595">
    <property type="entry name" value="PDZ"/>
    <property type="match status" value="1"/>
</dbReference>
<dbReference type="GO" id="GO:0042802">
    <property type="term" value="F:identical protein binding"/>
    <property type="evidence" value="ECO:0007669"/>
    <property type="project" value="UniProtKB-ARBA"/>
</dbReference>
<evidence type="ECO:0000256" key="2">
    <source>
        <dbReference type="ARBA" id="ARBA00004279"/>
    </source>
</evidence>
<keyword evidence="9" id="KW-0333">Golgi apparatus</keyword>
<evidence type="ECO:0000313" key="20">
    <source>
        <dbReference type="Proteomes" id="UP000271098"/>
    </source>
</evidence>
<evidence type="ECO:0000256" key="12">
    <source>
        <dbReference type="ARBA" id="ARBA00023273"/>
    </source>
</evidence>
<dbReference type="OrthoDB" id="10063653at2759"/>
<evidence type="ECO:0000256" key="1">
    <source>
        <dbReference type="ARBA" id="ARBA00004198"/>
    </source>
</evidence>
<dbReference type="GO" id="GO:0015031">
    <property type="term" value="P:protein transport"/>
    <property type="evidence" value="ECO:0007669"/>
    <property type="project" value="UniProtKB-KW"/>
</dbReference>
<evidence type="ECO:0000256" key="15">
    <source>
        <dbReference type="ARBA" id="ARBA00081191"/>
    </source>
</evidence>
<accession>A0A183DRM5</accession>
<protein>
    <recommendedName>
        <fullName evidence="14">Golgi-associated PDZ and coiled-coil motif-containing protein</fullName>
    </recommendedName>
    <alternativeName>
        <fullName evidence="15">CFTR-associated ligand</fullName>
    </alternativeName>
    <alternativeName>
        <fullName evidence="16">PDZ protein interacting specifically with TC10</fullName>
    </alternativeName>
</protein>
<comment type="subcellular location">
    <subcellularLocation>
        <location evidence="2">Cell projection</location>
        <location evidence="2">Dendrite</location>
    </subcellularLocation>
    <subcellularLocation>
        <location evidence="4">Cytoplasm</location>
    </subcellularLocation>
    <subcellularLocation>
        <location evidence="3">Golgi apparatus membrane</location>
        <topology evidence="3">Peripheral membrane protein</topology>
    </subcellularLocation>
    <subcellularLocation>
        <location evidence="1">Golgi apparatus</location>
        <location evidence="1">trans-Golgi network membrane</location>
    </subcellularLocation>
    <subcellularLocation>
        <location evidence="13">Postsynaptic density</location>
    </subcellularLocation>
</comment>
<evidence type="ECO:0000256" key="4">
    <source>
        <dbReference type="ARBA" id="ARBA00004496"/>
    </source>
</evidence>
<dbReference type="SUPFAM" id="SSF50156">
    <property type="entry name" value="PDZ domain-like"/>
    <property type="match status" value="1"/>
</dbReference>
<dbReference type="PROSITE" id="PS50106">
    <property type="entry name" value="PDZ"/>
    <property type="match status" value="1"/>
</dbReference>
<evidence type="ECO:0000256" key="3">
    <source>
        <dbReference type="ARBA" id="ARBA00004395"/>
    </source>
</evidence>
<keyword evidence="12" id="KW-0966">Cell projection</keyword>
<dbReference type="GO" id="GO:0014069">
    <property type="term" value="C:postsynaptic density"/>
    <property type="evidence" value="ECO:0007669"/>
    <property type="project" value="UniProtKB-SubCell"/>
</dbReference>
<feature type="coiled-coil region" evidence="17">
    <location>
        <begin position="43"/>
        <end position="94"/>
    </location>
</feature>
<keyword evidence="5" id="KW-0813">Transport</keyword>
<evidence type="ECO:0000256" key="11">
    <source>
        <dbReference type="ARBA" id="ARBA00023136"/>
    </source>
</evidence>
<dbReference type="GO" id="GO:0030425">
    <property type="term" value="C:dendrite"/>
    <property type="evidence" value="ECO:0007669"/>
    <property type="project" value="UniProtKB-SubCell"/>
</dbReference>
<dbReference type="PANTHER" id="PTHR16528:SF2">
    <property type="entry name" value="GOLGI-ASSOCIATED PDZ AND COILED-COIL MOTIF-CONTAINING PROTEIN"/>
    <property type="match status" value="1"/>
</dbReference>
<evidence type="ECO:0000256" key="17">
    <source>
        <dbReference type="SAM" id="Coils"/>
    </source>
</evidence>
<keyword evidence="8" id="KW-0770">Synapse</keyword>
<keyword evidence="11" id="KW-0472">Membrane</keyword>
<evidence type="ECO:0000256" key="16">
    <source>
        <dbReference type="ARBA" id="ARBA00083668"/>
    </source>
</evidence>
<keyword evidence="7" id="KW-0653">Protein transport</keyword>
<dbReference type="GO" id="GO:0005886">
    <property type="term" value="C:plasma membrane"/>
    <property type="evidence" value="ECO:0007669"/>
    <property type="project" value="UniProtKB-ARBA"/>
</dbReference>
<sequence length="285" mass="32228">MHFLSLPQLGLVSTTAVATKLIKAEIAQLREELCSSRAAQYELERESQQLMLQEQEILDFRTEVRPPAKIRAELEMLKKDNKEYRQMILAIQNEVYGARLAAKYLDKELAGRIQQIQLLGRDMRGAEHDRLWNQLEAEIHLHRHKTVIRACRGRGNQKHLPSPPHHDYRSLRKHKGVGHIRAVKLVKETHEGLGISITGGKEHGVPILISEIHPSQPAERCGQLYVGDAILSVNGIDLRTAKHNEAVQILSEQEGELNLEVVYVAPDQDSDDDGDVMIETQNGHV</sequence>
<keyword evidence="6" id="KW-0963">Cytoplasm</keyword>
<evidence type="ECO:0000256" key="5">
    <source>
        <dbReference type="ARBA" id="ARBA00022448"/>
    </source>
</evidence>
<name>A0A183DRM5_9BILA</name>
<dbReference type="CDD" id="cd06800">
    <property type="entry name" value="PDZ_GOPC-like"/>
    <property type="match status" value="1"/>
</dbReference>
<dbReference type="Proteomes" id="UP000271098">
    <property type="component" value="Unassembled WGS sequence"/>
</dbReference>
<dbReference type="FunFam" id="2.30.42.10:FF:000067">
    <property type="entry name" value="Golgi-associated PDZ and coiled-coil motif-containing protein-like"/>
    <property type="match status" value="1"/>
</dbReference>
<keyword evidence="10 17" id="KW-0175">Coiled coil</keyword>
<gene>
    <name evidence="19" type="ORF">GPUH_LOCUS11366</name>
</gene>
<evidence type="ECO:0000259" key="18">
    <source>
        <dbReference type="PROSITE" id="PS50106"/>
    </source>
</evidence>
<keyword evidence="20" id="KW-1185">Reference proteome</keyword>
<dbReference type="Gene3D" id="2.30.42.10">
    <property type="match status" value="1"/>
</dbReference>
<evidence type="ECO:0000313" key="21">
    <source>
        <dbReference type="WBParaSite" id="GPUH_0001137901-mRNA-1"/>
    </source>
</evidence>
<evidence type="ECO:0000256" key="9">
    <source>
        <dbReference type="ARBA" id="ARBA00023034"/>
    </source>
</evidence>
<feature type="domain" description="PDZ" evidence="18">
    <location>
        <begin position="182"/>
        <end position="265"/>
    </location>
</feature>